<dbReference type="InterPro" id="IPR055170">
    <property type="entry name" value="GFO_IDH_MocA-like_dom"/>
</dbReference>
<dbReference type="InterPro" id="IPR036291">
    <property type="entry name" value="NAD(P)-bd_dom_sf"/>
</dbReference>
<comment type="caution">
    <text evidence="3">The sequence shown here is derived from an EMBL/GenBank/DDBJ whole genome shotgun (WGS) entry which is preliminary data.</text>
</comment>
<dbReference type="Pfam" id="PF22725">
    <property type="entry name" value="GFO_IDH_MocA_C3"/>
    <property type="match status" value="1"/>
</dbReference>
<feature type="domain" description="GFO/IDH/MocA-like oxidoreductase" evidence="2">
    <location>
        <begin position="139"/>
        <end position="248"/>
    </location>
</feature>
<evidence type="ECO:0000259" key="2">
    <source>
        <dbReference type="Pfam" id="PF22725"/>
    </source>
</evidence>
<proteinExistence type="predicted"/>
<dbReference type="Proteomes" id="UP001230220">
    <property type="component" value="Unassembled WGS sequence"/>
</dbReference>
<gene>
    <name evidence="3" type="ORF">J2S15_002225</name>
</gene>
<protein>
    <submittedName>
        <fullName evidence="3">Dehydrogenase</fullName>
    </submittedName>
</protein>
<evidence type="ECO:0000313" key="4">
    <source>
        <dbReference type="Proteomes" id="UP001230220"/>
    </source>
</evidence>
<sequence>MKIGIAGSGMIVSYVLDVWKNFEDIEVTAIWCREQNIDTASDIAKEYSIANVYTDYNEFLNDDSFDFVYIGLVNSLHYEYSKAALNARKSVVCEKPFTSTGEQAKELLECAKQNNVFVFESCLPWYSDNYEEVKRLLPEIGEVKLIECSFSQYSRRYESYLNGDILPVFDPSLDGGALYDLGVYSVHFIMGLVGIPKDVQYFPNIGFNGIDTSGVLVMNYDGFKGVCMTAKDCSAPSRCVIEGNKGCIVIDSHPGEIKNITLRMNGESPVNKDIIEFSEGFKYIYEKIIAITKANDYKKCYEMMDKVIDVMNVMEDARKGAGIKFSCD</sequence>
<reference evidence="3 4" key="1">
    <citation type="submission" date="2023-07" db="EMBL/GenBank/DDBJ databases">
        <title>Genomic Encyclopedia of Type Strains, Phase IV (KMG-IV): sequencing the most valuable type-strain genomes for metagenomic binning, comparative biology and taxonomic classification.</title>
        <authorList>
            <person name="Goeker M."/>
        </authorList>
    </citation>
    <scope>NUCLEOTIDE SEQUENCE [LARGE SCALE GENOMIC DNA]</scope>
    <source>
        <strain evidence="3 4">DSM 16784</strain>
    </source>
</reference>
<feature type="domain" description="Gfo/Idh/MocA-like oxidoreductase N-terminal" evidence="1">
    <location>
        <begin position="1"/>
        <end position="119"/>
    </location>
</feature>
<dbReference type="EMBL" id="JAUSUR010000003">
    <property type="protein sequence ID" value="MDQ0361478.1"/>
    <property type="molecule type" value="Genomic_DNA"/>
</dbReference>
<dbReference type="InterPro" id="IPR000683">
    <property type="entry name" value="Gfo/Idh/MocA-like_OxRdtase_N"/>
</dbReference>
<dbReference type="PANTHER" id="PTHR43054">
    <property type="match status" value="1"/>
</dbReference>
<evidence type="ECO:0000313" key="3">
    <source>
        <dbReference type="EMBL" id="MDQ0361478.1"/>
    </source>
</evidence>
<dbReference type="Pfam" id="PF01408">
    <property type="entry name" value="GFO_IDH_MocA"/>
    <property type="match status" value="1"/>
</dbReference>
<dbReference type="PANTHER" id="PTHR43054:SF1">
    <property type="entry name" value="SCYLLO-INOSITOL 2-DEHYDROGENASE (NADP(+)) IOLU"/>
    <property type="match status" value="1"/>
</dbReference>
<dbReference type="SUPFAM" id="SSF51735">
    <property type="entry name" value="NAD(P)-binding Rossmann-fold domains"/>
    <property type="match status" value="1"/>
</dbReference>
<name>A0ABU0E455_9FIRM</name>
<evidence type="ECO:0000259" key="1">
    <source>
        <dbReference type="Pfam" id="PF01408"/>
    </source>
</evidence>
<dbReference type="RefSeq" id="WP_307408230.1">
    <property type="nucleotide sequence ID" value="NZ_JAUSUR010000003.1"/>
</dbReference>
<dbReference type="Gene3D" id="3.40.50.720">
    <property type="entry name" value="NAD(P)-binding Rossmann-like Domain"/>
    <property type="match status" value="1"/>
</dbReference>
<dbReference type="SUPFAM" id="SSF55347">
    <property type="entry name" value="Glyceraldehyde-3-phosphate dehydrogenase-like, C-terminal domain"/>
    <property type="match status" value="1"/>
</dbReference>
<keyword evidence="4" id="KW-1185">Reference proteome</keyword>
<dbReference type="Gene3D" id="3.30.360.10">
    <property type="entry name" value="Dihydrodipicolinate Reductase, domain 2"/>
    <property type="match status" value="1"/>
</dbReference>
<organism evidence="3 4">
    <name type="scientific">Breznakia pachnodae</name>
    <dbReference type="NCBI Taxonomy" id="265178"/>
    <lineage>
        <taxon>Bacteria</taxon>
        <taxon>Bacillati</taxon>
        <taxon>Bacillota</taxon>
        <taxon>Erysipelotrichia</taxon>
        <taxon>Erysipelotrichales</taxon>
        <taxon>Erysipelotrichaceae</taxon>
        <taxon>Breznakia</taxon>
    </lineage>
</organism>
<accession>A0ABU0E455</accession>